<evidence type="ECO:0000313" key="2">
    <source>
        <dbReference type="Proteomes" id="UP000235672"/>
    </source>
</evidence>
<dbReference type="STRING" id="1745343.A0A2J6PQ88"/>
<dbReference type="OrthoDB" id="3538087at2759"/>
<accession>A0A2J6PQ88</accession>
<organism evidence="1 2">
    <name type="scientific">Hyaloscypha hepaticicola</name>
    <dbReference type="NCBI Taxonomy" id="2082293"/>
    <lineage>
        <taxon>Eukaryota</taxon>
        <taxon>Fungi</taxon>
        <taxon>Dikarya</taxon>
        <taxon>Ascomycota</taxon>
        <taxon>Pezizomycotina</taxon>
        <taxon>Leotiomycetes</taxon>
        <taxon>Helotiales</taxon>
        <taxon>Hyaloscyphaceae</taxon>
        <taxon>Hyaloscypha</taxon>
    </lineage>
</organism>
<protein>
    <submittedName>
        <fullName evidence="1">Uncharacterized protein</fullName>
    </submittedName>
</protein>
<reference evidence="1 2" key="1">
    <citation type="submission" date="2016-05" db="EMBL/GenBank/DDBJ databases">
        <title>A degradative enzymes factory behind the ericoid mycorrhizal symbiosis.</title>
        <authorList>
            <consortium name="DOE Joint Genome Institute"/>
            <person name="Martino E."/>
            <person name="Morin E."/>
            <person name="Grelet G."/>
            <person name="Kuo A."/>
            <person name="Kohler A."/>
            <person name="Daghino S."/>
            <person name="Barry K."/>
            <person name="Choi C."/>
            <person name="Cichocki N."/>
            <person name="Clum A."/>
            <person name="Copeland A."/>
            <person name="Hainaut M."/>
            <person name="Haridas S."/>
            <person name="Labutti K."/>
            <person name="Lindquist E."/>
            <person name="Lipzen A."/>
            <person name="Khouja H.-R."/>
            <person name="Murat C."/>
            <person name="Ohm R."/>
            <person name="Olson A."/>
            <person name="Spatafora J."/>
            <person name="Veneault-Fourrey C."/>
            <person name="Henrissat B."/>
            <person name="Grigoriev I."/>
            <person name="Martin F."/>
            <person name="Perotto S."/>
        </authorList>
    </citation>
    <scope>NUCLEOTIDE SEQUENCE [LARGE SCALE GENOMIC DNA]</scope>
    <source>
        <strain evidence="1 2">UAMH 7357</strain>
    </source>
</reference>
<keyword evidence="2" id="KW-1185">Reference proteome</keyword>
<gene>
    <name evidence="1" type="ORF">NA56DRAFT_317905</name>
</gene>
<dbReference type="Proteomes" id="UP000235672">
    <property type="component" value="Unassembled WGS sequence"/>
</dbReference>
<dbReference type="EMBL" id="KZ613507">
    <property type="protein sequence ID" value="PMD16205.1"/>
    <property type="molecule type" value="Genomic_DNA"/>
</dbReference>
<name>A0A2J6PQ88_9HELO</name>
<sequence length="761" mass="82937">MSSTALQIGNDGDANPGFVQQGQVDWVSFGNSTISASISVMQRFSAAGVQPVTVAGGLALGSRFELGKKGAQNMDVALKSLSGVFGYDKLLYYGFGYRSFVNILTETKVGVNLVALCACLVEMHGVPVAADVLAALWKLEAFPQKFEPAVSQFNALATACAGVVAATTFGQVGDIMLGDIRKLIPGKSIVTGLPMGAISNADDIAKALHGLFQISRNSLEYIEVVGGANCTFIGAFAHWLLDLTVHVEDEEGTTIHQNSSNPETAQVRIRYQSLDRVSTELHIASTTYVLGNHSEMLVHTPWEEDLSLLIRTPWDCCLERVFWNSIRRLKRVSRILGEFLGSAARIFAALAGGEADVGEFSRADFAEFVYGTYGHGFVKSVGNVFPELGRVDGLDAIMLDASNASFKQALSSLQMSIDSLVRLCECDICKDLASRRNTDTRDATKDKDCILVTTVAITSLVRLVAGMKRHCTINPTIAGLQHLYGQCLQRIEVSCRTNGSPTIPDALGLLLNPDGLTGYPLTPAYLMADVQCLFTGHRPTQDEIHRNNYRTAFSYNGICCYLEVLHGLSSNAAVLRRIHVLPGRIQRGDREYTMVWDSPPGSQPQLPKATLGVKTVTPSSELRDDSIDIKALVTEVSGGGQLIFYYQALFQEARVVRIRPGMLTQRVLEHSGLIVCDKLTCNRDLIFPCQVIREGWDVGDHRTTSGQPSECLIWPFREDDVGRCVAIEMSQGKAFYIRQGECLPCCTKAASASSYPMIMII</sequence>
<evidence type="ECO:0000313" key="1">
    <source>
        <dbReference type="EMBL" id="PMD16205.1"/>
    </source>
</evidence>
<proteinExistence type="predicted"/>
<dbReference type="AlphaFoldDB" id="A0A2J6PQ88"/>